<feature type="transmembrane region" description="Helical" evidence="1">
    <location>
        <begin position="33"/>
        <end position="54"/>
    </location>
</feature>
<reference evidence="2 3" key="1">
    <citation type="journal article" date="2023" name="BMC Biol.">
        <title>The compact genome of the sponge Oopsacas minuta (Hexactinellida) is lacking key metazoan core genes.</title>
        <authorList>
            <person name="Santini S."/>
            <person name="Schenkelaars Q."/>
            <person name="Jourda C."/>
            <person name="Duchesne M."/>
            <person name="Belahbib H."/>
            <person name="Rocher C."/>
            <person name="Selva M."/>
            <person name="Riesgo A."/>
            <person name="Vervoort M."/>
            <person name="Leys S.P."/>
            <person name="Kodjabachian L."/>
            <person name="Le Bivic A."/>
            <person name="Borchiellini C."/>
            <person name="Claverie J.M."/>
            <person name="Renard E."/>
        </authorList>
    </citation>
    <scope>NUCLEOTIDE SEQUENCE [LARGE SCALE GENOMIC DNA]</scope>
    <source>
        <strain evidence="2">SPO-2</strain>
    </source>
</reference>
<protein>
    <submittedName>
        <fullName evidence="2">Uncharacterized protein</fullName>
    </submittedName>
</protein>
<name>A0AAV7KKS9_9METZ</name>
<organism evidence="2 3">
    <name type="scientific">Oopsacas minuta</name>
    <dbReference type="NCBI Taxonomy" id="111878"/>
    <lineage>
        <taxon>Eukaryota</taxon>
        <taxon>Metazoa</taxon>
        <taxon>Porifera</taxon>
        <taxon>Hexactinellida</taxon>
        <taxon>Hexasterophora</taxon>
        <taxon>Lyssacinosida</taxon>
        <taxon>Leucopsacidae</taxon>
        <taxon>Oopsacas</taxon>
    </lineage>
</organism>
<gene>
    <name evidence="2" type="ORF">LOD99_13419</name>
</gene>
<sequence>MHFKSSMVQISNQPLYIEGRVTAQSITLSVPPLCILSVLTCIFSGALTCFYGSIVYARGVDDVTAALNVSAPGVTLTSFCLFNNVSNFFPPEIENQFYFMETLIPSCQGLDRTAPYLLSVCAMTILCLIISLIICVVSIISLLSCTEIKEETALHRVTSLIQIIRNASSLVHTIKTHLII</sequence>
<feature type="transmembrane region" description="Helical" evidence="1">
    <location>
        <begin position="116"/>
        <end position="143"/>
    </location>
</feature>
<evidence type="ECO:0000313" key="3">
    <source>
        <dbReference type="Proteomes" id="UP001165289"/>
    </source>
</evidence>
<dbReference type="EMBL" id="JAKMXF010000011">
    <property type="protein sequence ID" value="KAI6661546.1"/>
    <property type="molecule type" value="Genomic_DNA"/>
</dbReference>
<keyword evidence="3" id="KW-1185">Reference proteome</keyword>
<accession>A0AAV7KKS9</accession>
<dbReference type="Proteomes" id="UP001165289">
    <property type="component" value="Unassembled WGS sequence"/>
</dbReference>
<comment type="caution">
    <text evidence="2">The sequence shown here is derived from an EMBL/GenBank/DDBJ whole genome shotgun (WGS) entry which is preliminary data.</text>
</comment>
<dbReference type="AlphaFoldDB" id="A0AAV7KKS9"/>
<keyword evidence="1" id="KW-1133">Transmembrane helix</keyword>
<evidence type="ECO:0000256" key="1">
    <source>
        <dbReference type="SAM" id="Phobius"/>
    </source>
</evidence>
<proteinExistence type="predicted"/>
<keyword evidence="1" id="KW-0472">Membrane</keyword>
<keyword evidence="1" id="KW-0812">Transmembrane</keyword>
<evidence type="ECO:0000313" key="2">
    <source>
        <dbReference type="EMBL" id="KAI6661546.1"/>
    </source>
</evidence>